<dbReference type="InterPro" id="IPR001584">
    <property type="entry name" value="Integrase_cat-core"/>
</dbReference>
<reference evidence="5 6" key="1">
    <citation type="journal article" date="2024" name="BMC Genomics">
        <title>De novo assembly and annotation of Popillia japonica's genome with initial clues to its potential as an invasive pest.</title>
        <authorList>
            <person name="Cucini C."/>
            <person name="Boschi S."/>
            <person name="Funari R."/>
            <person name="Cardaioli E."/>
            <person name="Iannotti N."/>
            <person name="Marturano G."/>
            <person name="Paoli F."/>
            <person name="Bruttini M."/>
            <person name="Carapelli A."/>
            <person name="Frati F."/>
            <person name="Nardi F."/>
        </authorList>
    </citation>
    <scope>NUCLEOTIDE SEQUENCE [LARGE SCALE GENOMIC DNA]</scope>
    <source>
        <strain evidence="5">DMR45628</strain>
    </source>
</reference>
<dbReference type="SUPFAM" id="SSF53098">
    <property type="entry name" value="Ribonuclease H-like"/>
    <property type="match status" value="1"/>
</dbReference>
<dbReference type="FunFam" id="3.30.420.10:FF:000032">
    <property type="entry name" value="Retrovirus-related Pol polyprotein from transposon 297-like Protein"/>
    <property type="match status" value="1"/>
</dbReference>
<comment type="caution">
    <text evidence="5">The sequence shown here is derived from an EMBL/GenBank/DDBJ whole genome shotgun (WGS) entry which is preliminary data.</text>
</comment>
<protein>
    <recommendedName>
        <fullName evidence="1">RNA-directed DNA polymerase</fullName>
        <ecNumber evidence="1">2.7.7.49</ecNumber>
    </recommendedName>
</protein>
<dbReference type="PANTHER" id="PTHR37984:SF5">
    <property type="entry name" value="PROTEIN NYNRIN-LIKE"/>
    <property type="match status" value="1"/>
</dbReference>
<dbReference type="PROSITE" id="PS50994">
    <property type="entry name" value="INTEGRASE"/>
    <property type="match status" value="1"/>
</dbReference>
<keyword evidence="6" id="KW-1185">Reference proteome</keyword>
<dbReference type="EC" id="2.7.7.49" evidence="1"/>
<keyword evidence="2" id="KW-0479">Metal-binding</keyword>
<evidence type="ECO:0000313" key="6">
    <source>
        <dbReference type="Proteomes" id="UP001458880"/>
    </source>
</evidence>
<dbReference type="Proteomes" id="UP001458880">
    <property type="component" value="Unassembled WGS sequence"/>
</dbReference>
<evidence type="ECO:0000259" key="4">
    <source>
        <dbReference type="PROSITE" id="PS50994"/>
    </source>
</evidence>
<organism evidence="5 6">
    <name type="scientific">Popillia japonica</name>
    <name type="common">Japanese beetle</name>
    <dbReference type="NCBI Taxonomy" id="7064"/>
    <lineage>
        <taxon>Eukaryota</taxon>
        <taxon>Metazoa</taxon>
        <taxon>Ecdysozoa</taxon>
        <taxon>Arthropoda</taxon>
        <taxon>Hexapoda</taxon>
        <taxon>Insecta</taxon>
        <taxon>Pterygota</taxon>
        <taxon>Neoptera</taxon>
        <taxon>Endopterygota</taxon>
        <taxon>Coleoptera</taxon>
        <taxon>Polyphaga</taxon>
        <taxon>Scarabaeiformia</taxon>
        <taxon>Scarabaeidae</taxon>
        <taxon>Rutelinae</taxon>
        <taxon>Popillia</taxon>
    </lineage>
</organism>
<dbReference type="AlphaFoldDB" id="A0AAW1HEQ9"/>
<dbReference type="GO" id="GO:0015074">
    <property type="term" value="P:DNA integration"/>
    <property type="evidence" value="ECO:0007669"/>
    <property type="project" value="InterPro"/>
</dbReference>
<evidence type="ECO:0000259" key="3">
    <source>
        <dbReference type="PROSITE" id="PS50158"/>
    </source>
</evidence>
<keyword evidence="2" id="KW-0862">Zinc</keyword>
<evidence type="ECO:0000313" key="5">
    <source>
        <dbReference type="EMBL" id="KAK9674593.1"/>
    </source>
</evidence>
<feature type="domain" description="CCHC-type" evidence="3">
    <location>
        <begin position="63"/>
        <end position="77"/>
    </location>
</feature>
<evidence type="ECO:0000256" key="2">
    <source>
        <dbReference type="PROSITE-ProRule" id="PRU00047"/>
    </source>
</evidence>
<dbReference type="Gene3D" id="1.10.340.70">
    <property type="match status" value="1"/>
</dbReference>
<dbReference type="PANTHER" id="PTHR37984">
    <property type="entry name" value="PROTEIN CBG26694"/>
    <property type="match status" value="1"/>
</dbReference>
<dbReference type="InterPro" id="IPR041588">
    <property type="entry name" value="Integrase_H2C2"/>
</dbReference>
<dbReference type="PROSITE" id="PS50158">
    <property type="entry name" value="ZF_CCHC"/>
    <property type="match status" value="1"/>
</dbReference>
<proteinExistence type="predicted"/>
<dbReference type="InterPro" id="IPR036875">
    <property type="entry name" value="Znf_CCHC_sf"/>
</dbReference>
<evidence type="ECO:0000256" key="1">
    <source>
        <dbReference type="ARBA" id="ARBA00012493"/>
    </source>
</evidence>
<dbReference type="InterPro" id="IPR012337">
    <property type="entry name" value="RNaseH-like_sf"/>
</dbReference>
<dbReference type="InterPro" id="IPR001878">
    <property type="entry name" value="Znf_CCHC"/>
</dbReference>
<name>A0AAW1HEQ9_POPJA</name>
<sequence length="330" mass="37426">MSCLKLEEKRYRADSYKPPSRKRTHYVEPDLACVTVPVVSSCSTSVTSESTPGTVADPSTRTRCFNCDKLGHMFRSCTAPRRKFCYKCGELGVTVQKYYWPKLRADVANYVRRCAICLGTKPEQRAAAGHLLSKSVTASRPWQIISADLMGPLPRTSKGYTFIFVVCDIFSKFVLLFPLRAATASKVVQILEEQIFLLFGAPKTLVVDNGVQFRSRLMQSLAEKYGVHMAYNANYHAQCNPTERVNRVVKTMLTAYVKDRHRLWDSYLQQVGFAIRSSKHEVTGQTPNFVNFGRELTIDLKNMVYTWHTMLIIMHNATLLNALIVSLRPC</sequence>
<dbReference type="Gene3D" id="4.10.60.10">
    <property type="entry name" value="Zinc finger, CCHC-type"/>
    <property type="match status" value="1"/>
</dbReference>
<feature type="domain" description="Integrase catalytic" evidence="4">
    <location>
        <begin position="137"/>
        <end position="295"/>
    </location>
</feature>
<gene>
    <name evidence="5" type="ORF">QE152_g41024</name>
</gene>
<dbReference type="GO" id="GO:0003964">
    <property type="term" value="F:RNA-directed DNA polymerase activity"/>
    <property type="evidence" value="ECO:0007669"/>
    <property type="project" value="UniProtKB-EC"/>
</dbReference>
<dbReference type="Pfam" id="PF17921">
    <property type="entry name" value="Integrase_H2C2"/>
    <property type="match status" value="1"/>
</dbReference>
<dbReference type="Gene3D" id="3.30.420.10">
    <property type="entry name" value="Ribonuclease H-like superfamily/Ribonuclease H"/>
    <property type="match status" value="1"/>
</dbReference>
<dbReference type="Pfam" id="PF00665">
    <property type="entry name" value="rve"/>
    <property type="match status" value="1"/>
</dbReference>
<dbReference type="EMBL" id="JASPKY010001806">
    <property type="protein sequence ID" value="KAK9674593.1"/>
    <property type="molecule type" value="Genomic_DNA"/>
</dbReference>
<dbReference type="InterPro" id="IPR050951">
    <property type="entry name" value="Retrovirus_Pol_polyprotein"/>
</dbReference>
<dbReference type="GO" id="GO:0003676">
    <property type="term" value="F:nucleic acid binding"/>
    <property type="evidence" value="ECO:0007669"/>
    <property type="project" value="InterPro"/>
</dbReference>
<accession>A0AAW1HEQ9</accession>
<dbReference type="SUPFAM" id="SSF57756">
    <property type="entry name" value="Retrovirus zinc finger-like domains"/>
    <property type="match status" value="1"/>
</dbReference>
<dbReference type="InterPro" id="IPR036397">
    <property type="entry name" value="RNaseH_sf"/>
</dbReference>
<dbReference type="GO" id="GO:0008270">
    <property type="term" value="F:zinc ion binding"/>
    <property type="evidence" value="ECO:0007669"/>
    <property type="project" value="UniProtKB-KW"/>
</dbReference>
<keyword evidence="2" id="KW-0863">Zinc-finger</keyword>